<evidence type="ECO:0000256" key="2">
    <source>
        <dbReference type="ARBA" id="ARBA00010844"/>
    </source>
</evidence>
<dbReference type="EMBL" id="CAXIEN010000015">
    <property type="protein sequence ID" value="CAL1264921.1"/>
    <property type="molecule type" value="Genomic_DNA"/>
</dbReference>
<gene>
    <name evidence="16" type="ORF">LARSCL_LOCUS2232</name>
</gene>
<evidence type="ECO:0000256" key="5">
    <source>
        <dbReference type="ARBA" id="ARBA00022574"/>
    </source>
</evidence>
<feature type="domain" description="COPA/B second beta-propeller" evidence="14">
    <location>
        <begin position="319"/>
        <end position="577"/>
    </location>
</feature>
<keyword evidence="8 12" id="KW-0653">Protein transport</keyword>
<accession>A0AAV1Z098</accession>
<dbReference type="PIRSF" id="PIRSF005567">
    <property type="entry name" value="Coatomer_beta'_subunit"/>
    <property type="match status" value="1"/>
</dbReference>
<evidence type="ECO:0000256" key="1">
    <source>
        <dbReference type="ARBA" id="ARBA00004347"/>
    </source>
</evidence>
<dbReference type="SMART" id="SM00320">
    <property type="entry name" value="WD40"/>
    <property type="match status" value="6"/>
</dbReference>
<dbReference type="CDD" id="cd22947">
    <property type="entry name" value="Coatomer_WDAD_beta-like"/>
    <property type="match status" value="1"/>
</dbReference>
<keyword evidence="4 12" id="KW-0963">Cytoplasm</keyword>
<evidence type="ECO:0000259" key="14">
    <source>
        <dbReference type="Pfam" id="PF04053"/>
    </source>
</evidence>
<evidence type="ECO:0000256" key="7">
    <source>
        <dbReference type="ARBA" id="ARBA00022892"/>
    </source>
</evidence>
<comment type="similarity">
    <text evidence="2 12">Belongs to the WD repeat COPB2 family.</text>
</comment>
<dbReference type="GO" id="GO:0005198">
    <property type="term" value="F:structural molecule activity"/>
    <property type="evidence" value="ECO:0007669"/>
    <property type="project" value="UniProtKB-UniRule"/>
</dbReference>
<dbReference type="Gene3D" id="2.130.10.10">
    <property type="entry name" value="YVTN repeat-like/Quinoprotein amine dehydrogenase"/>
    <property type="match status" value="2"/>
</dbReference>
<sequence>MPLKLDVKRKLLARSDRVKCVDLHPSEPWMLASLYNGNIHVWNYEIPLLIKSFEICDLPVRAAKFVPRKNWIITGSDDMQVRVFNYNTLDRVHILEAHSDYIRSIVIHPTQPFVLTSSDDMLIKLWNWEKNWTCTQVFEGHTHYVMQIVINPKDNNSFASASLDRTVKVWQLGSSSANFTLDGHEKGVNCVDYYHGGEKPYLISGADDRLVKIWDYQNKTCIQTLEGHAQNISAVTFHPELPIIMTGSEDGTVRVWHANTYRLESTLNYNLERVWTIACLKGSNSVALGYDEGSIIIKLGREEPAMSMDSSGKIIWAKHSELQQANLKAMVDADIKDGERLPLVVKDMGSCEIYPQTISHNPNGRFVVVCGDGEYIIYTAMALRNKSFGSAQEFVWALDSSEYAVRESSTSVKIFKNFKEKKAFKPEYGAEAIFGGHMLGVKSISGLAFYDWETLDLVRRIEIQPKNIYWSESGELVSIATDETFYILRYNSEAVIKAKHFKTPIPEDGIEQAFDVLGMHMETVKTGLWVGDCFIYTNSLNRLNYYVGGEIVTIAHLDRVMYLLGYIPKDSRLYLGDKELNVVSYSLLLSVLEYQTAVMRGDFETAHSVLPSVPWEQRTRVAHFLEKQGFKSQALVVSTDPDHKFELALQLGDLTVAYGLAKDAMNEQKWKQLAELAMTKCEFQLAEECLHHAKDFGGLLLLATSSGNASMVEKLGQSSETAGINNVAFISYFLLGKKEKALNMLVQTGRLPEAAFFARTYLPSQVSRIVKLWKENLKKVNEKASLALADPEEYENLFPGLSSAVKAEQFMKQNQIRQPAASYSHAIPNYEKDPIKDMLEAEANGKFVYVPDDDMTGSQNSLSESGADISGFADHFVSSFKSSEHVGSIPAKQQTNKNIVVTDRNTEIPVVKPVENEAAISDLNIDEELELDIKNLILDENIENDIYFEEDLLSED</sequence>
<dbReference type="AlphaFoldDB" id="A0AAV1Z098"/>
<keyword evidence="9 12" id="KW-0333">Golgi apparatus</keyword>
<dbReference type="FunFam" id="1.25.40.470:FF:000001">
    <property type="entry name" value="Coatomer subunit beta"/>
    <property type="match status" value="1"/>
</dbReference>
<evidence type="ECO:0000313" key="16">
    <source>
        <dbReference type="EMBL" id="CAL1264921.1"/>
    </source>
</evidence>
<dbReference type="Pfam" id="PF00400">
    <property type="entry name" value="WD40"/>
    <property type="match status" value="6"/>
</dbReference>
<dbReference type="GO" id="GO:0006891">
    <property type="term" value="P:intra-Golgi vesicle-mediated transport"/>
    <property type="evidence" value="ECO:0007669"/>
    <property type="project" value="TreeGrafter"/>
</dbReference>
<proteinExistence type="inferred from homology"/>
<dbReference type="GO" id="GO:0030126">
    <property type="term" value="C:COPI vesicle coat"/>
    <property type="evidence" value="ECO:0007669"/>
    <property type="project" value="TreeGrafter"/>
</dbReference>
<dbReference type="FunFam" id="2.130.10.10:FF:000008">
    <property type="entry name" value="Coatomer subunit beta"/>
    <property type="match status" value="1"/>
</dbReference>
<evidence type="ECO:0000259" key="15">
    <source>
        <dbReference type="Pfam" id="PF23953"/>
    </source>
</evidence>
<dbReference type="InterPro" id="IPR006692">
    <property type="entry name" value="Beta-prop_COPA/B_2nd"/>
</dbReference>
<comment type="caution">
    <text evidence="16">The sequence shown here is derived from an EMBL/GenBank/DDBJ whole genome shotgun (WGS) entry which is preliminary data.</text>
</comment>
<comment type="subcellular location">
    <subcellularLocation>
        <location evidence="1 12">Cytoplasmic vesicle</location>
        <location evidence="1 12">COPI-coated vesicle membrane</location>
        <topology evidence="1 12">Peripheral membrane protein</topology>
        <orientation evidence="1 12">Cytoplasmic side</orientation>
    </subcellularLocation>
    <subcellularLocation>
        <location evidence="12">Golgi apparatus membrane</location>
        <topology evidence="12">Peripheral membrane protein</topology>
        <orientation evidence="12">Cytoplasmic side</orientation>
    </subcellularLocation>
    <text evidence="12">The coatomer is cytoplasmic or polymerized on the cytoplasmic side of the Golgi, as well as on the vesicles/buds originating from it.</text>
</comment>
<evidence type="ECO:0000256" key="9">
    <source>
        <dbReference type="ARBA" id="ARBA00023034"/>
    </source>
</evidence>
<evidence type="ECO:0000256" key="10">
    <source>
        <dbReference type="ARBA" id="ARBA00023136"/>
    </source>
</evidence>
<dbReference type="InterPro" id="IPR020472">
    <property type="entry name" value="WD40_PAC1"/>
</dbReference>
<keyword evidence="10 12" id="KW-0472">Membrane</keyword>
<dbReference type="CDD" id="cd00200">
    <property type="entry name" value="WD40"/>
    <property type="match status" value="1"/>
</dbReference>
<keyword evidence="6" id="KW-0677">Repeat</keyword>
<evidence type="ECO:0000256" key="4">
    <source>
        <dbReference type="ARBA" id="ARBA00022490"/>
    </source>
</evidence>
<evidence type="ECO:0000313" key="17">
    <source>
        <dbReference type="Proteomes" id="UP001497382"/>
    </source>
</evidence>
<dbReference type="PROSITE" id="PS50294">
    <property type="entry name" value="WD_REPEATS_REGION"/>
    <property type="match status" value="4"/>
</dbReference>
<dbReference type="PROSITE" id="PS50082">
    <property type="entry name" value="WD_REPEATS_2"/>
    <property type="match status" value="4"/>
</dbReference>
<keyword evidence="11 12" id="KW-0968">Cytoplasmic vesicle</keyword>
<comment type="function">
    <text evidence="12">The coatomer is a cytosolic protein complex that binds to dilysine motifs and reversibly associates with Golgi non-clathrin-coated vesicles, which further mediate biosynthetic protein transport from the ER, via the Golgi up to the trans Golgi network. Coatomer complex is required for budding from Golgi membranes, and is essential for the retrograde Golgi-to-ER transport of dilysine-tagged proteins.</text>
</comment>
<dbReference type="PRINTS" id="PR00320">
    <property type="entry name" value="GPROTEINBRPT"/>
</dbReference>
<dbReference type="InterPro" id="IPR016453">
    <property type="entry name" value="COPB2"/>
</dbReference>
<evidence type="ECO:0000256" key="3">
    <source>
        <dbReference type="ARBA" id="ARBA00022448"/>
    </source>
</evidence>
<protein>
    <recommendedName>
        <fullName evidence="12">Coatomer subunit beta'</fullName>
    </recommendedName>
</protein>
<dbReference type="Gene3D" id="1.25.40.470">
    <property type="match status" value="1"/>
</dbReference>
<keyword evidence="5 13" id="KW-0853">WD repeat</keyword>
<dbReference type="PANTHER" id="PTHR19876:SF2">
    <property type="entry name" value="COATOMER SUBUNIT BETA"/>
    <property type="match status" value="1"/>
</dbReference>
<evidence type="ECO:0000256" key="13">
    <source>
        <dbReference type="PROSITE-ProRule" id="PRU00221"/>
    </source>
</evidence>
<evidence type="ECO:0000256" key="11">
    <source>
        <dbReference type="ARBA" id="ARBA00023329"/>
    </source>
</evidence>
<name>A0AAV1Z098_9ARAC</name>
<dbReference type="Pfam" id="PF04053">
    <property type="entry name" value="B-prop_COPA_B_2nd"/>
    <property type="match status" value="1"/>
</dbReference>
<keyword evidence="7 12" id="KW-0931">ER-Golgi transport</keyword>
<dbReference type="InterPro" id="IPR015943">
    <property type="entry name" value="WD40/YVTN_repeat-like_dom_sf"/>
</dbReference>
<feature type="repeat" description="WD" evidence="13">
    <location>
        <begin position="138"/>
        <end position="180"/>
    </location>
</feature>
<dbReference type="GO" id="GO:0006888">
    <property type="term" value="P:endoplasmic reticulum to Golgi vesicle-mediated transport"/>
    <property type="evidence" value="ECO:0007669"/>
    <property type="project" value="TreeGrafter"/>
</dbReference>
<reference evidence="16 17" key="1">
    <citation type="submission" date="2024-04" db="EMBL/GenBank/DDBJ databases">
        <authorList>
            <person name="Rising A."/>
            <person name="Reimegard J."/>
            <person name="Sonavane S."/>
            <person name="Akerstrom W."/>
            <person name="Nylinder S."/>
            <person name="Hedman E."/>
            <person name="Kallberg Y."/>
        </authorList>
    </citation>
    <scope>NUCLEOTIDE SEQUENCE [LARGE SCALE GENOMIC DNA]</scope>
</reference>
<evidence type="ECO:0000256" key="6">
    <source>
        <dbReference type="ARBA" id="ARBA00022737"/>
    </source>
</evidence>
<keyword evidence="3 12" id="KW-0813">Transport</keyword>
<dbReference type="GO" id="GO:0006886">
    <property type="term" value="P:intracellular protein transport"/>
    <property type="evidence" value="ECO:0007669"/>
    <property type="project" value="UniProtKB-UniRule"/>
</dbReference>
<feature type="repeat" description="WD" evidence="13">
    <location>
        <begin position="95"/>
        <end position="127"/>
    </location>
</feature>
<dbReference type="InterPro" id="IPR050844">
    <property type="entry name" value="Coatomer_complex_subunit"/>
</dbReference>
<dbReference type="GO" id="GO:0006890">
    <property type="term" value="P:retrograde vesicle-mediated transport, Golgi to endoplasmic reticulum"/>
    <property type="evidence" value="ECO:0007669"/>
    <property type="project" value="TreeGrafter"/>
</dbReference>
<dbReference type="InterPro" id="IPR056176">
    <property type="entry name" value="TPR_COPA_B"/>
</dbReference>
<dbReference type="SUPFAM" id="SSF50978">
    <property type="entry name" value="WD40 repeat-like"/>
    <property type="match status" value="2"/>
</dbReference>
<feature type="repeat" description="WD" evidence="13">
    <location>
        <begin position="181"/>
        <end position="224"/>
    </location>
</feature>
<dbReference type="Pfam" id="PF23953">
    <property type="entry name" value="TPR_COPA_B"/>
    <property type="match status" value="1"/>
</dbReference>
<dbReference type="InterPro" id="IPR036322">
    <property type="entry name" value="WD40_repeat_dom_sf"/>
</dbReference>
<comment type="subunit">
    <text evidence="12">Oligomeric complex that consists of at least the alpha, beta, beta', gamma, delta, epsilon and zeta subunits.</text>
</comment>
<dbReference type="GO" id="GO:0000139">
    <property type="term" value="C:Golgi membrane"/>
    <property type="evidence" value="ECO:0007669"/>
    <property type="project" value="UniProtKB-SubCell"/>
</dbReference>
<dbReference type="Proteomes" id="UP001497382">
    <property type="component" value="Unassembled WGS sequence"/>
</dbReference>
<feature type="repeat" description="WD" evidence="13">
    <location>
        <begin position="225"/>
        <end position="266"/>
    </location>
</feature>
<evidence type="ECO:0000256" key="12">
    <source>
        <dbReference type="PIRNR" id="PIRNR005567"/>
    </source>
</evidence>
<evidence type="ECO:0000256" key="8">
    <source>
        <dbReference type="ARBA" id="ARBA00022927"/>
    </source>
</evidence>
<feature type="domain" description="COPA/B TPR" evidence="15">
    <location>
        <begin position="594"/>
        <end position="774"/>
    </location>
</feature>
<dbReference type="InterPro" id="IPR001680">
    <property type="entry name" value="WD40_rpt"/>
</dbReference>
<keyword evidence="17" id="KW-1185">Reference proteome</keyword>
<dbReference type="PANTHER" id="PTHR19876">
    <property type="entry name" value="COATOMER"/>
    <property type="match status" value="1"/>
</dbReference>
<organism evidence="16 17">
    <name type="scientific">Larinioides sclopetarius</name>
    <dbReference type="NCBI Taxonomy" id="280406"/>
    <lineage>
        <taxon>Eukaryota</taxon>
        <taxon>Metazoa</taxon>
        <taxon>Ecdysozoa</taxon>
        <taxon>Arthropoda</taxon>
        <taxon>Chelicerata</taxon>
        <taxon>Arachnida</taxon>
        <taxon>Araneae</taxon>
        <taxon>Araneomorphae</taxon>
        <taxon>Entelegynae</taxon>
        <taxon>Araneoidea</taxon>
        <taxon>Araneidae</taxon>
        <taxon>Larinioides</taxon>
    </lineage>
</organism>